<comment type="caution">
    <text evidence="2">The sequence shown here is derived from an EMBL/GenBank/DDBJ whole genome shotgun (WGS) entry which is preliminary data.</text>
</comment>
<dbReference type="EMBL" id="MLJW01000113">
    <property type="protein sequence ID" value="OIQ98835.1"/>
    <property type="molecule type" value="Genomic_DNA"/>
</dbReference>
<dbReference type="Gene3D" id="3.40.250.10">
    <property type="entry name" value="Rhodanese-like domain"/>
    <property type="match status" value="1"/>
</dbReference>
<dbReference type="PROSITE" id="PS00380">
    <property type="entry name" value="RHODANESE_1"/>
    <property type="match status" value="1"/>
</dbReference>
<dbReference type="GO" id="GO:0004792">
    <property type="term" value="F:thiosulfate-cyanide sulfurtransferase activity"/>
    <property type="evidence" value="ECO:0007669"/>
    <property type="project" value="InterPro"/>
</dbReference>
<dbReference type="InterPro" id="IPR001763">
    <property type="entry name" value="Rhodanese-like_dom"/>
</dbReference>
<dbReference type="InterPro" id="IPR001307">
    <property type="entry name" value="Thiosulphate_STrfase_CS"/>
</dbReference>
<protein>
    <submittedName>
        <fullName evidence="2">Rhodanese-like domain protein</fullName>
    </submittedName>
</protein>
<dbReference type="CDD" id="cd00158">
    <property type="entry name" value="RHOD"/>
    <property type="match status" value="1"/>
</dbReference>
<feature type="domain" description="Rhodanese" evidence="1">
    <location>
        <begin position="43"/>
        <end position="133"/>
    </location>
</feature>
<sequence>MIRGVVILLLVAVLPALASVALRWERLHGAEAPVVGITYREASRGGVLWLDARPAEDFRKGHVPGAVSIAEEGWDRTLAVVARRWAPGTKIVVYCAAGCDLAREAAVRLRGDTGLGDVYVLEGGWAAATGEGAR</sequence>
<gene>
    <name evidence="2" type="ORF">GALL_190770</name>
</gene>
<accession>A0A1J5SAR3</accession>
<evidence type="ECO:0000259" key="1">
    <source>
        <dbReference type="PROSITE" id="PS50206"/>
    </source>
</evidence>
<dbReference type="PROSITE" id="PS50206">
    <property type="entry name" value="RHODANESE_3"/>
    <property type="match status" value="1"/>
</dbReference>
<dbReference type="SUPFAM" id="SSF52821">
    <property type="entry name" value="Rhodanese/Cell cycle control phosphatase"/>
    <property type="match status" value="1"/>
</dbReference>
<dbReference type="AlphaFoldDB" id="A0A1J5SAR3"/>
<dbReference type="Pfam" id="PF00581">
    <property type="entry name" value="Rhodanese"/>
    <property type="match status" value="1"/>
</dbReference>
<reference evidence="2" key="1">
    <citation type="submission" date="2016-10" db="EMBL/GenBank/DDBJ databases">
        <title>Sequence of Gallionella enrichment culture.</title>
        <authorList>
            <person name="Poehlein A."/>
            <person name="Muehling M."/>
            <person name="Daniel R."/>
        </authorList>
    </citation>
    <scope>NUCLEOTIDE SEQUENCE</scope>
</reference>
<proteinExistence type="predicted"/>
<organism evidence="2">
    <name type="scientific">mine drainage metagenome</name>
    <dbReference type="NCBI Taxonomy" id="410659"/>
    <lineage>
        <taxon>unclassified sequences</taxon>
        <taxon>metagenomes</taxon>
        <taxon>ecological metagenomes</taxon>
    </lineage>
</organism>
<evidence type="ECO:0000313" key="2">
    <source>
        <dbReference type="EMBL" id="OIQ98835.1"/>
    </source>
</evidence>
<name>A0A1J5SAR3_9ZZZZ</name>
<dbReference type="InterPro" id="IPR036873">
    <property type="entry name" value="Rhodanese-like_dom_sf"/>
</dbReference>
<dbReference type="SMART" id="SM00450">
    <property type="entry name" value="RHOD"/>
    <property type="match status" value="1"/>
</dbReference>